<evidence type="ECO:0000313" key="1">
    <source>
        <dbReference type="EMBL" id="RDF05401.1"/>
    </source>
</evidence>
<protein>
    <submittedName>
        <fullName evidence="1">Uncharacterized protein</fullName>
    </submittedName>
</protein>
<evidence type="ECO:0000313" key="2">
    <source>
        <dbReference type="Proteomes" id="UP000253999"/>
    </source>
</evidence>
<accession>A0A369ZIS4</accession>
<dbReference type="EMBL" id="QEQD01000002">
    <property type="protein sequence ID" value="RDF05401.1"/>
    <property type="molecule type" value="Genomic_DNA"/>
</dbReference>
<dbReference type="InterPro" id="IPR027417">
    <property type="entry name" value="P-loop_NTPase"/>
</dbReference>
<proteinExistence type="predicted"/>
<sequence>MKKENVSFPDNWNEWRLKNNEIDYNIDDNNYLLSRRTYLLDNVINDSSYKLKNSIDSYSNRQVLAWGCGSGKTTNLKVLCANTDKSTLIIVKTNEEIKRLVFDVKALNPKQSICGIYKGSDTLKELECSIYALSKYRIVVTNNWRALYESNNIFINYDDPIRREIKKRELVLFDEFQTPYTDIVVKHDKLLVELYKRGLIYGKEIRLNKETIKNIINFDMDIFKELFNNLPDIKNKNLYHERVIWLFNKLIVFLGDLSNTNISSDITIHQDINDFIDEDTKLIILDATADFLFEDSNHWNIEKYNQSKVFINDNIYFDTLLSMRRTRKSENKHKEDLVTDIKKLEKYISTSNSNKHLIVTWKNTDHIANLATFIKENIGKDLRNKCEIIHYNSGKCRATNEYVEYDSIIFFGEWFNNTFHAERLSEVLNTKIEPKDLVKSEIVQAIFRTQARIGKPVSIAFFYNYNEKLLYGYDSFEESINSILDIEDNNFKRMAKMRRVLNIMETELNKNTLKKVKCFIDKMNISEIYNKNFKIETSLKELKSAVDYEFKSRRATLPLRNALMRYFNIDLVL</sequence>
<dbReference type="AlphaFoldDB" id="A0A369ZIS4"/>
<dbReference type="Gene3D" id="3.40.50.300">
    <property type="entry name" value="P-loop containing nucleotide triphosphate hydrolases"/>
    <property type="match status" value="1"/>
</dbReference>
<comment type="caution">
    <text evidence="1">The sequence shown here is derived from an EMBL/GenBank/DDBJ whole genome shotgun (WGS) entry which is preliminary data.</text>
</comment>
<dbReference type="RefSeq" id="WP_111312599.1">
    <property type="nucleotide sequence ID" value="NZ_QEQD01000002.1"/>
</dbReference>
<name>A0A369ZIS4_HAEPH</name>
<gene>
    <name evidence="1" type="ORF">DPV98_02585</name>
</gene>
<reference evidence="1 2" key="1">
    <citation type="submission" date="2018-05" db="EMBL/GenBank/DDBJ databases">
        <title>Draft Genome Sequences for a Diverse set of 7 Haemophilus Species.</title>
        <authorList>
            <person name="Nichols M."/>
            <person name="Topaz N."/>
            <person name="Wang X."/>
            <person name="Wang X."/>
            <person name="Boxrud D."/>
        </authorList>
    </citation>
    <scope>NUCLEOTIDE SEQUENCE [LARGE SCALE GENOMIC DNA]</scope>
    <source>
        <strain evidence="1 2">C2010039593</strain>
    </source>
</reference>
<dbReference type="SUPFAM" id="SSF52540">
    <property type="entry name" value="P-loop containing nucleoside triphosphate hydrolases"/>
    <property type="match status" value="1"/>
</dbReference>
<dbReference type="Proteomes" id="UP000253999">
    <property type="component" value="Unassembled WGS sequence"/>
</dbReference>
<organism evidence="1 2">
    <name type="scientific">Haemophilus parahaemolyticus</name>
    <dbReference type="NCBI Taxonomy" id="735"/>
    <lineage>
        <taxon>Bacteria</taxon>
        <taxon>Pseudomonadati</taxon>
        <taxon>Pseudomonadota</taxon>
        <taxon>Gammaproteobacteria</taxon>
        <taxon>Pasteurellales</taxon>
        <taxon>Pasteurellaceae</taxon>
        <taxon>Haemophilus</taxon>
    </lineage>
</organism>